<evidence type="ECO:0000256" key="2">
    <source>
        <dbReference type="RuleBase" id="RU363015"/>
    </source>
</evidence>
<protein>
    <recommendedName>
        <fullName evidence="2">Cytokinin riboside 5'-monophosphate phosphoribohydrolase</fullName>
        <ecNumber evidence="2">3.2.2.n1</ecNumber>
    </recommendedName>
</protein>
<comment type="caution">
    <text evidence="3">The sequence shown here is derived from an EMBL/GenBank/DDBJ whole genome shotgun (WGS) entry which is preliminary data.</text>
</comment>
<reference evidence="3" key="1">
    <citation type="journal article" date="2014" name="Int. J. Syst. Evol. Microbiol.">
        <title>Complete genome sequence of Corynebacterium casei LMG S-19264T (=DSM 44701T), isolated from a smear-ripened cheese.</title>
        <authorList>
            <consortium name="US DOE Joint Genome Institute (JGI-PGF)"/>
            <person name="Walter F."/>
            <person name="Albersmeier A."/>
            <person name="Kalinowski J."/>
            <person name="Ruckert C."/>
        </authorList>
    </citation>
    <scope>NUCLEOTIDE SEQUENCE</scope>
    <source>
        <strain evidence="3">CGMCC 4.7306</strain>
    </source>
</reference>
<dbReference type="PANTHER" id="PTHR31223">
    <property type="entry name" value="LOG FAMILY PROTEIN YJL055W"/>
    <property type="match status" value="1"/>
</dbReference>
<evidence type="ECO:0000313" key="3">
    <source>
        <dbReference type="EMBL" id="GGL71842.1"/>
    </source>
</evidence>
<dbReference type="NCBIfam" id="TIGR00730">
    <property type="entry name" value="Rossman fold protein, TIGR00730 family"/>
    <property type="match status" value="1"/>
</dbReference>
<dbReference type="RefSeq" id="WP_188896436.1">
    <property type="nucleotide sequence ID" value="NZ_BMMZ01000008.1"/>
</dbReference>
<keyword evidence="2" id="KW-0203">Cytokinin biosynthesis</keyword>
<comment type="catalytic activity">
    <reaction evidence="2">
        <text>9-ribosyl-trans-zeatin 5'-phosphate + H2O = trans-zeatin + D-ribose 5-phosphate</text>
        <dbReference type="Rhea" id="RHEA:48564"/>
        <dbReference type="ChEBI" id="CHEBI:15377"/>
        <dbReference type="ChEBI" id="CHEBI:16522"/>
        <dbReference type="ChEBI" id="CHEBI:78346"/>
        <dbReference type="ChEBI" id="CHEBI:87947"/>
        <dbReference type="EC" id="3.2.2.n1"/>
    </reaction>
</comment>
<gene>
    <name evidence="3" type="ORF">GCM10011575_32700</name>
</gene>
<dbReference type="SUPFAM" id="SSF102405">
    <property type="entry name" value="MCP/YpsA-like"/>
    <property type="match status" value="1"/>
</dbReference>
<reference evidence="3" key="2">
    <citation type="submission" date="2020-09" db="EMBL/GenBank/DDBJ databases">
        <authorList>
            <person name="Sun Q."/>
            <person name="Zhou Y."/>
        </authorList>
    </citation>
    <scope>NUCLEOTIDE SEQUENCE</scope>
    <source>
        <strain evidence="3">CGMCC 4.7306</strain>
    </source>
</reference>
<name>A0A917SED9_9ACTN</name>
<dbReference type="GO" id="GO:0009691">
    <property type="term" value="P:cytokinin biosynthetic process"/>
    <property type="evidence" value="ECO:0007669"/>
    <property type="project" value="UniProtKB-UniRule"/>
</dbReference>
<dbReference type="GO" id="GO:0016799">
    <property type="term" value="F:hydrolase activity, hydrolyzing N-glycosyl compounds"/>
    <property type="evidence" value="ECO:0007669"/>
    <property type="project" value="TreeGrafter"/>
</dbReference>
<dbReference type="AlphaFoldDB" id="A0A917SED9"/>
<keyword evidence="2" id="KW-0378">Hydrolase</keyword>
<keyword evidence="4" id="KW-1185">Reference proteome</keyword>
<organism evidence="3 4">
    <name type="scientific">Microlunatus endophyticus</name>
    <dbReference type="NCBI Taxonomy" id="1716077"/>
    <lineage>
        <taxon>Bacteria</taxon>
        <taxon>Bacillati</taxon>
        <taxon>Actinomycetota</taxon>
        <taxon>Actinomycetes</taxon>
        <taxon>Propionibacteriales</taxon>
        <taxon>Propionibacteriaceae</taxon>
        <taxon>Microlunatus</taxon>
    </lineage>
</organism>
<dbReference type="PANTHER" id="PTHR31223:SF70">
    <property type="entry name" value="LOG FAMILY PROTEIN YJL055W"/>
    <property type="match status" value="1"/>
</dbReference>
<comment type="catalytic activity">
    <reaction evidence="2">
        <text>N(6)-(dimethylallyl)adenosine 5'-phosphate + H2O = N(6)-dimethylallyladenine + D-ribose 5-phosphate</text>
        <dbReference type="Rhea" id="RHEA:48560"/>
        <dbReference type="ChEBI" id="CHEBI:15377"/>
        <dbReference type="ChEBI" id="CHEBI:17660"/>
        <dbReference type="ChEBI" id="CHEBI:57526"/>
        <dbReference type="ChEBI" id="CHEBI:78346"/>
        <dbReference type="EC" id="3.2.2.n1"/>
    </reaction>
</comment>
<dbReference type="EMBL" id="BMMZ01000008">
    <property type="protein sequence ID" value="GGL71842.1"/>
    <property type="molecule type" value="Genomic_DNA"/>
</dbReference>
<evidence type="ECO:0000256" key="1">
    <source>
        <dbReference type="ARBA" id="ARBA00006763"/>
    </source>
</evidence>
<dbReference type="Proteomes" id="UP000613840">
    <property type="component" value="Unassembled WGS sequence"/>
</dbReference>
<accession>A0A917SED9</accession>
<dbReference type="Gene3D" id="3.40.50.450">
    <property type="match status" value="1"/>
</dbReference>
<evidence type="ECO:0000313" key="4">
    <source>
        <dbReference type="Proteomes" id="UP000613840"/>
    </source>
</evidence>
<dbReference type="InterPro" id="IPR031100">
    <property type="entry name" value="LOG_fam"/>
</dbReference>
<comment type="similarity">
    <text evidence="1 2">Belongs to the LOG family.</text>
</comment>
<dbReference type="GO" id="GO:0005829">
    <property type="term" value="C:cytosol"/>
    <property type="evidence" value="ECO:0007669"/>
    <property type="project" value="TreeGrafter"/>
</dbReference>
<dbReference type="Pfam" id="PF03641">
    <property type="entry name" value="Lysine_decarbox"/>
    <property type="match status" value="1"/>
</dbReference>
<dbReference type="EC" id="3.2.2.n1" evidence="2"/>
<sequence>MRICVFCGSSPGRIPAYADAAAGLGRILAGRGIGLVYGGATVGTMGVIADAVLEAGGEVHGVIPTQLFEREIAHTGLTQLHEVGNMHQRKALMAELADGFIALPGGAGTLEELFEVWTWSQLGLHSKPIGLLDVEGFYSRMTPFLDHIVAEGFLRSRYRDAIQIDADATRLLDKLAGVRPPEPKWSGAAASSV</sequence>
<proteinExistence type="inferred from homology"/>
<dbReference type="InterPro" id="IPR005269">
    <property type="entry name" value="LOG"/>
</dbReference>